<protein>
    <submittedName>
        <fullName evidence="3">Uncharacterized protein</fullName>
    </submittedName>
</protein>
<sequence>MTTHMERLSVPEKATSEREIIQESGFGAERFEQVNGNRPRIGKQRVATLRDYGQRSREVGKEERFERLSAGRDEVRRFDTLSPVETRLASQRDPLSSVSFDRRTRGACMPTSARGIDKVQRGTFENAAPAQRSIERMQTITAAALGIIVGFILFLFLLYAG</sequence>
<comment type="caution">
    <text evidence="3">The sequence shown here is derived from an EMBL/GenBank/DDBJ whole genome shotgun (WGS) entry which is preliminary data.</text>
</comment>
<feature type="compositionally biased region" description="Basic and acidic residues" evidence="1">
    <location>
        <begin position="1"/>
        <end position="21"/>
    </location>
</feature>
<dbReference type="EMBL" id="DYXM01000215">
    <property type="protein sequence ID" value="HJE91503.1"/>
    <property type="molecule type" value="Genomic_DNA"/>
</dbReference>
<proteinExistence type="predicted"/>
<evidence type="ECO:0000313" key="4">
    <source>
        <dbReference type="Proteomes" id="UP000776650"/>
    </source>
</evidence>
<organism evidence="3 4">
    <name type="scientific">Dietzia timorensis</name>
    <dbReference type="NCBI Taxonomy" id="499555"/>
    <lineage>
        <taxon>Bacteria</taxon>
        <taxon>Bacillati</taxon>
        <taxon>Actinomycetota</taxon>
        <taxon>Actinomycetes</taxon>
        <taxon>Mycobacteriales</taxon>
        <taxon>Dietziaceae</taxon>
        <taxon>Dietzia</taxon>
    </lineage>
</organism>
<keyword evidence="2" id="KW-1133">Transmembrane helix</keyword>
<evidence type="ECO:0000313" key="3">
    <source>
        <dbReference type="EMBL" id="HJE91503.1"/>
    </source>
</evidence>
<dbReference type="Proteomes" id="UP000776650">
    <property type="component" value="Unassembled WGS sequence"/>
</dbReference>
<keyword evidence="2" id="KW-0472">Membrane</keyword>
<reference evidence="3" key="1">
    <citation type="journal article" date="2021" name="PeerJ">
        <title>Extensive microbial diversity within the chicken gut microbiome revealed by metagenomics and culture.</title>
        <authorList>
            <person name="Gilroy R."/>
            <person name="Ravi A."/>
            <person name="Getino M."/>
            <person name="Pursley I."/>
            <person name="Horton D.L."/>
            <person name="Alikhan N.F."/>
            <person name="Baker D."/>
            <person name="Gharbi K."/>
            <person name="Hall N."/>
            <person name="Watson M."/>
            <person name="Adriaenssens E.M."/>
            <person name="Foster-Nyarko E."/>
            <person name="Jarju S."/>
            <person name="Secka A."/>
            <person name="Antonio M."/>
            <person name="Oren A."/>
            <person name="Chaudhuri R.R."/>
            <person name="La Ragione R."/>
            <person name="Hildebrand F."/>
            <person name="Pallen M.J."/>
        </authorList>
    </citation>
    <scope>NUCLEOTIDE SEQUENCE</scope>
    <source>
        <strain evidence="3">ChiGjej1B1-18357</strain>
    </source>
</reference>
<evidence type="ECO:0000256" key="2">
    <source>
        <dbReference type="SAM" id="Phobius"/>
    </source>
</evidence>
<dbReference type="AlphaFoldDB" id="A0A921JZ29"/>
<gene>
    <name evidence="3" type="ORF">K8V11_10890</name>
</gene>
<accession>A0A921JZ29</accession>
<name>A0A921JZ29_9ACTN</name>
<feature type="transmembrane region" description="Helical" evidence="2">
    <location>
        <begin position="140"/>
        <end position="160"/>
    </location>
</feature>
<feature type="region of interest" description="Disordered" evidence="1">
    <location>
        <begin position="1"/>
        <end position="39"/>
    </location>
</feature>
<reference evidence="3" key="2">
    <citation type="submission" date="2021-09" db="EMBL/GenBank/DDBJ databases">
        <authorList>
            <person name="Gilroy R."/>
        </authorList>
    </citation>
    <scope>NUCLEOTIDE SEQUENCE</scope>
    <source>
        <strain evidence="3">ChiGjej1B1-18357</strain>
    </source>
</reference>
<dbReference type="RefSeq" id="WP_303913932.1">
    <property type="nucleotide sequence ID" value="NZ_DYXM01000215.1"/>
</dbReference>
<evidence type="ECO:0000256" key="1">
    <source>
        <dbReference type="SAM" id="MobiDB-lite"/>
    </source>
</evidence>
<keyword evidence="2" id="KW-0812">Transmembrane</keyword>